<gene>
    <name evidence="2" type="ORF">WQ53_13920</name>
</gene>
<dbReference type="EMBL" id="CP011144">
    <property type="protein sequence ID" value="AKC88419.1"/>
    <property type="molecule type" value="Genomic_DNA"/>
</dbReference>
<dbReference type="PATRIC" id="fig|314722.6.peg.3020"/>
<sequence>MSGWARAASGSAPALLLRDVRVVDGTGAPALAADVLVRGDRIEHIGRIAASAARGARIVEGGGRVLAPGFIDLHVHGDPTTQSYASHLAMGATTVVLGQDGASPAAGDGTAGGIRAWFEALERALPDINVATTSGHGSLRRQAGIDDGTRVPSAAQQARMAALLEADLAAGSFGMSTGLEYVPGLYASPAEIAPLGQILARHDAVAMSHLRSEDEDKVDAAIREHVEASRPARTHVSHLKVVHGKGAGRAERTLAELQRMRESGIPLTADAYPYLASYTGIGILFPEWALPPTDYAQVLANRRDELRAWVEQRLLRRGGPDALLFGTGQHAGRTLAQVAQADGRPWPEVLLALGPRGGQAAHFVMDKELQARILVDPHVAIASDGSPRGRHPRGHGTFAAWIEDFVVNERRVSLEEAVRKATGLPARILGLKDRGTLRAGAIADLVLFDPARVRARADYVDPFALAEGFDLVLLNGQPAYQDGEPTGVRGRLVRHRAAGA</sequence>
<dbReference type="SUPFAM" id="SSF51556">
    <property type="entry name" value="Metallo-dependent hydrolases"/>
    <property type="match status" value="1"/>
</dbReference>
<dbReference type="PANTHER" id="PTHR11647:SF1">
    <property type="entry name" value="COLLAPSIN RESPONSE MEDIATOR PROTEIN"/>
    <property type="match status" value="1"/>
</dbReference>
<dbReference type="InterPro" id="IPR032466">
    <property type="entry name" value="Metal_Hydrolase"/>
</dbReference>
<accession>A0A0E3Z3Z8</accession>
<dbReference type="SUPFAM" id="SSF51338">
    <property type="entry name" value="Composite domain of metallo-dependent hydrolases"/>
    <property type="match status" value="1"/>
</dbReference>
<dbReference type="Gene3D" id="3.30.1490.130">
    <property type="entry name" value="D-aminoacylase. Domain 3"/>
    <property type="match status" value="1"/>
</dbReference>
<evidence type="ECO:0000259" key="1">
    <source>
        <dbReference type="Pfam" id="PF07969"/>
    </source>
</evidence>
<dbReference type="Gene3D" id="2.30.40.10">
    <property type="entry name" value="Urease, subunit C, domain 1"/>
    <property type="match status" value="1"/>
</dbReference>
<name>A0A0E3Z3Z8_9GAMM</name>
<dbReference type="GO" id="GO:0016811">
    <property type="term" value="F:hydrolase activity, acting on carbon-nitrogen (but not peptide) bonds, in linear amides"/>
    <property type="evidence" value="ECO:0007669"/>
    <property type="project" value="InterPro"/>
</dbReference>
<feature type="domain" description="Amidohydrolase 3" evidence="1">
    <location>
        <begin position="378"/>
        <end position="479"/>
    </location>
</feature>
<dbReference type="InterPro" id="IPR011059">
    <property type="entry name" value="Metal-dep_hydrolase_composite"/>
</dbReference>
<evidence type="ECO:0000313" key="2">
    <source>
        <dbReference type="EMBL" id="AKC88419.1"/>
    </source>
</evidence>
<dbReference type="InterPro" id="IPR050378">
    <property type="entry name" value="Metallo-dep_Hydrolases_sf"/>
</dbReference>
<keyword evidence="3" id="KW-1185">Reference proteome</keyword>
<proteinExistence type="predicted"/>
<reference evidence="2 3" key="1">
    <citation type="journal article" date="2015" name="Genome Announc.">
        <title>Complete Genome Sequence of Pseudoxanthomonas suwonensis Strain J1, a Cellulose-Degrading Bacterium Isolated from Leaf- and Wood-Enriched Soil.</title>
        <authorList>
            <person name="Hou L."/>
            <person name="Jiang J."/>
            <person name="Xu Z."/>
            <person name="Zhou Y."/>
            <person name="Leung F.C."/>
        </authorList>
    </citation>
    <scope>NUCLEOTIDE SEQUENCE [LARGE SCALE GENOMIC DNA]</scope>
    <source>
        <strain evidence="2 3">J1</strain>
    </source>
</reference>
<dbReference type="KEGG" id="psuw:WQ53_13920"/>
<dbReference type="Proteomes" id="UP000033067">
    <property type="component" value="Chromosome"/>
</dbReference>
<evidence type="ECO:0000313" key="3">
    <source>
        <dbReference type="Proteomes" id="UP000033067"/>
    </source>
</evidence>
<dbReference type="InterPro" id="IPR023100">
    <property type="entry name" value="D-aminoacylase_insert_dom_sf"/>
</dbReference>
<organism evidence="2 3">
    <name type="scientific">Pseudoxanthomonas suwonensis</name>
    <dbReference type="NCBI Taxonomy" id="314722"/>
    <lineage>
        <taxon>Bacteria</taxon>
        <taxon>Pseudomonadati</taxon>
        <taxon>Pseudomonadota</taxon>
        <taxon>Gammaproteobacteria</taxon>
        <taxon>Lysobacterales</taxon>
        <taxon>Lysobacteraceae</taxon>
        <taxon>Pseudoxanthomonas</taxon>
    </lineage>
</organism>
<dbReference type="AlphaFoldDB" id="A0A0E3Z3Z8"/>
<dbReference type="Gene3D" id="3.20.20.140">
    <property type="entry name" value="Metal-dependent hydrolases"/>
    <property type="match status" value="1"/>
</dbReference>
<protein>
    <recommendedName>
        <fullName evidence="1">Amidohydrolase 3 domain-containing protein</fullName>
    </recommendedName>
</protein>
<dbReference type="Pfam" id="PF07969">
    <property type="entry name" value="Amidohydro_3"/>
    <property type="match status" value="1"/>
</dbReference>
<dbReference type="PANTHER" id="PTHR11647">
    <property type="entry name" value="HYDRANTOINASE/DIHYDROPYRIMIDINASE FAMILY MEMBER"/>
    <property type="match status" value="1"/>
</dbReference>
<dbReference type="InterPro" id="IPR013108">
    <property type="entry name" value="Amidohydro_3"/>
</dbReference>